<dbReference type="Gene3D" id="1.10.10.10">
    <property type="entry name" value="Winged helix-like DNA-binding domain superfamily/Winged helix DNA-binding domain"/>
    <property type="match status" value="1"/>
</dbReference>
<evidence type="ECO:0000259" key="4">
    <source>
        <dbReference type="PROSITE" id="PS50987"/>
    </source>
</evidence>
<evidence type="ECO:0000313" key="5">
    <source>
        <dbReference type="EMBL" id="SHM66234.1"/>
    </source>
</evidence>
<dbReference type="Pfam" id="PF01022">
    <property type="entry name" value="HTH_5"/>
    <property type="match status" value="1"/>
</dbReference>
<keyword evidence="3" id="KW-0804">Transcription</keyword>
<dbReference type="InterPro" id="IPR011991">
    <property type="entry name" value="ArsR-like_HTH"/>
</dbReference>
<organism evidence="5 6">
    <name type="scientific">Caldanaerovirga acetigignens</name>
    <dbReference type="NCBI Taxonomy" id="447595"/>
    <lineage>
        <taxon>Bacteria</taxon>
        <taxon>Bacillati</taxon>
        <taxon>Bacillota</taxon>
        <taxon>Clostridia</taxon>
        <taxon>Thermosediminibacterales</taxon>
        <taxon>Thermosediminibacteraceae</taxon>
        <taxon>Caldanaerovirga</taxon>
    </lineage>
</organism>
<dbReference type="PANTHER" id="PTHR33154:SF18">
    <property type="entry name" value="ARSENICAL RESISTANCE OPERON REPRESSOR"/>
    <property type="match status" value="1"/>
</dbReference>
<gene>
    <name evidence="5" type="ORF">SAMN05660826_01601</name>
</gene>
<evidence type="ECO:0000313" key="6">
    <source>
        <dbReference type="Proteomes" id="UP000184375"/>
    </source>
</evidence>
<dbReference type="PROSITE" id="PS51257">
    <property type="entry name" value="PROKAR_LIPOPROTEIN"/>
    <property type="match status" value="1"/>
</dbReference>
<name>A0A1M7KLA2_9FIRM</name>
<dbReference type="InterPro" id="IPR001845">
    <property type="entry name" value="HTH_ArsR_DNA-bd_dom"/>
</dbReference>
<protein>
    <submittedName>
        <fullName evidence="5">ArsR family transcriptional regulator</fullName>
    </submittedName>
</protein>
<feature type="domain" description="HTH arsR-type" evidence="4">
    <location>
        <begin position="1"/>
        <end position="86"/>
    </location>
</feature>
<dbReference type="PROSITE" id="PS50987">
    <property type="entry name" value="HTH_ARSR_2"/>
    <property type="match status" value="1"/>
</dbReference>
<dbReference type="PRINTS" id="PR00778">
    <property type="entry name" value="HTHARSR"/>
</dbReference>
<dbReference type="CDD" id="cd00090">
    <property type="entry name" value="HTH_ARSR"/>
    <property type="match status" value="1"/>
</dbReference>
<proteinExistence type="predicted"/>
<evidence type="ECO:0000256" key="1">
    <source>
        <dbReference type="ARBA" id="ARBA00023015"/>
    </source>
</evidence>
<dbReference type="PANTHER" id="PTHR33154">
    <property type="entry name" value="TRANSCRIPTIONAL REGULATOR, ARSR FAMILY"/>
    <property type="match status" value="1"/>
</dbReference>
<dbReference type="SUPFAM" id="SSF46785">
    <property type="entry name" value="Winged helix' DNA-binding domain"/>
    <property type="match status" value="1"/>
</dbReference>
<sequence length="113" mass="13055">MSQSTRLKILMLLSNNVLCACELEYILGITQSAVSQHMRILKEANLVKEFREGQWVFYALNEECLKEAGEKLKIIASGLMSNEGIEREIEKLEYLKEHPIINCDRPAIFKKRL</sequence>
<dbReference type="GO" id="GO:0003700">
    <property type="term" value="F:DNA-binding transcription factor activity"/>
    <property type="evidence" value="ECO:0007669"/>
    <property type="project" value="InterPro"/>
</dbReference>
<dbReference type="SMART" id="SM00418">
    <property type="entry name" value="HTH_ARSR"/>
    <property type="match status" value="1"/>
</dbReference>
<dbReference type="InterPro" id="IPR051081">
    <property type="entry name" value="HTH_MetalResp_TranReg"/>
</dbReference>
<dbReference type="InterPro" id="IPR036388">
    <property type="entry name" value="WH-like_DNA-bd_sf"/>
</dbReference>
<evidence type="ECO:0000256" key="3">
    <source>
        <dbReference type="ARBA" id="ARBA00023163"/>
    </source>
</evidence>
<keyword evidence="6" id="KW-1185">Reference proteome</keyword>
<dbReference type="NCBIfam" id="NF033788">
    <property type="entry name" value="HTH_metalloreg"/>
    <property type="match status" value="1"/>
</dbReference>
<keyword evidence="1" id="KW-0805">Transcription regulation</keyword>
<dbReference type="EMBL" id="FRCR01000009">
    <property type="protein sequence ID" value="SHM66234.1"/>
    <property type="molecule type" value="Genomic_DNA"/>
</dbReference>
<dbReference type="Proteomes" id="UP000184375">
    <property type="component" value="Unassembled WGS sequence"/>
</dbReference>
<dbReference type="AlphaFoldDB" id="A0A1M7KLA2"/>
<dbReference type="STRING" id="447595.SAMN05660826_01601"/>
<evidence type="ECO:0000256" key="2">
    <source>
        <dbReference type="ARBA" id="ARBA00023125"/>
    </source>
</evidence>
<dbReference type="GO" id="GO:0003677">
    <property type="term" value="F:DNA binding"/>
    <property type="evidence" value="ECO:0007669"/>
    <property type="project" value="UniProtKB-KW"/>
</dbReference>
<accession>A0A1M7KLA2</accession>
<dbReference type="InterPro" id="IPR036390">
    <property type="entry name" value="WH_DNA-bd_sf"/>
</dbReference>
<keyword evidence="2" id="KW-0238">DNA-binding</keyword>
<reference evidence="6" key="1">
    <citation type="submission" date="2016-11" db="EMBL/GenBank/DDBJ databases">
        <authorList>
            <person name="Varghese N."/>
            <person name="Submissions S."/>
        </authorList>
    </citation>
    <scope>NUCLEOTIDE SEQUENCE [LARGE SCALE GENOMIC DNA]</scope>
    <source>
        <strain evidence="6">DSM 18802</strain>
    </source>
</reference>